<feature type="binding site" evidence="13">
    <location>
        <position position="190"/>
    </location>
    <ligand>
        <name>sn-glycerol 3-phosphate</name>
        <dbReference type="ChEBI" id="CHEBI:57597"/>
    </ligand>
</feature>
<dbReference type="EC" id="1.1.1.94" evidence="10 13"/>
<dbReference type="Gene3D" id="3.40.50.720">
    <property type="entry name" value="NAD(P)-binding Rossmann-like Domain"/>
    <property type="match status" value="1"/>
</dbReference>
<feature type="binding site" evidence="13">
    <location>
        <position position="31"/>
    </location>
    <ligand>
        <name>NADPH</name>
        <dbReference type="ChEBI" id="CHEBI:57783"/>
    </ligand>
</feature>
<dbReference type="InterPro" id="IPR006168">
    <property type="entry name" value="G3P_DH_NAD-dep"/>
</dbReference>
<proteinExistence type="inferred from homology"/>
<evidence type="ECO:0000256" key="17">
    <source>
        <dbReference type="RuleBase" id="RU000437"/>
    </source>
</evidence>
<evidence type="ECO:0000256" key="10">
    <source>
        <dbReference type="ARBA" id="ARBA00066687"/>
    </source>
</evidence>
<comment type="catalytic activity">
    <reaction evidence="9">
        <text>sn-glycerol 3-phosphate + NADP(+) = dihydroxyacetone phosphate + NADPH + H(+)</text>
        <dbReference type="Rhea" id="RHEA:11096"/>
        <dbReference type="ChEBI" id="CHEBI:15378"/>
        <dbReference type="ChEBI" id="CHEBI:57597"/>
        <dbReference type="ChEBI" id="CHEBI:57642"/>
        <dbReference type="ChEBI" id="CHEBI:57783"/>
        <dbReference type="ChEBI" id="CHEBI:58349"/>
        <dbReference type="EC" id="1.1.1.94"/>
    </reaction>
    <physiologicalReaction direction="right-to-left" evidence="9">
        <dbReference type="Rhea" id="RHEA:11098"/>
    </physiologicalReaction>
</comment>
<dbReference type="PIRSF" id="PIRSF000114">
    <property type="entry name" value="Glycerol-3-P_dh"/>
    <property type="match status" value="1"/>
</dbReference>
<sequence length="345" mass="37709">MKISMIGAGGWGTALTHVLSKKHDSLFLYCRNEKKAEKLRKTRINEEYLPGVILSDKINISSDLENVVKDADCVILCTPSKAVESTVTQIEKYLKKDVITVCASKGLADNKGTRLSQVIAKKLSKVTNKIVALSGPNHAEEVGEDKPCATVAASCDEDAVRFVQDIFMSPMFRVYRSDDICGVEYAGALKNIIALACGVQDGLGLGDNCRAALMTRGLTEITRFGISFNAKMSTFLGLAGMGDLIATCTSIHSRNYRAGRALSEGKTAKEIIESTSMVVEGIRTAKLVNEIAERKGIDMPITKEICHLLEGKHSPQESLEVLMTRAKKSETEGYLFDKEEFFIKP</sequence>
<dbReference type="EMBL" id="AENT01000030">
    <property type="protein sequence ID" value="EFR42195.1"/>
    <property type="molecule type" value="Genomic_DNA"/>
</dbReference>
<feature type="binding site" evidence="13">
    <location>
        <position position="253"/>
    </location>
    <ligand>
        <name>sn-glycerol 3-phosphate</name>
        <dbReference type="ChEBI" id="CHEBI:57597"/>
    </ligand>
</feature>
<feature type="binding site" evidence="16">
    <location>
        <begin position="7"/>
        <end position="12"/>
    </location>
    <ligand>
        <name>NAD(+)</name>
        <dbReference type="ChEBI" id="CHEBI:57540"/>
    </ligand>
</feature>
<protein>
    <recommendedName>
        <fullName evidence="11 13">Glycerol-3-phosphate dehydrogenase [NAD(P)+]</fullName>
        <ecNumber evidence="10 13">1.1.1.94</ecNumber>
    </recommendedName>
    <alternativeName>
        <fullName evidence="13">NAD(P)(+)-dependent glycerol-3-phosphate dehydrogenase</fullName>
    </alternativeName>
    <alternativeName>
        <fullName evidence="12 13">NAD(P)H-dependent dihydroxyacetone-phosphate reductase</fullName>
    </alternativeName>
</protein>
<feature type="binding site" evidence="13">
    <location>
        <position position="135"/>
    </location>
    <ligand>
        <name>sn-glycerol 3-phosphate</name>
        <dbReference type="ChEBI" id="CHEBI:57597"/>
    </ligand>
</feature>
<dbReference type="InterPro" id="IPR011128">
    <property type="entry name" value="G3P_DH_NAD-dep_N"/>
</dbReference>
<feature type="binding site" evidence="16">
    <location>
        <position position="254"/>
    </location>
    <ligand>
        <name>NAD(+)</name>
        <dbReference type="ChEBI" id="CHEBI:57540"/>
    </ligand>
</feature>
<feature type="domain" description="Glycerol-3-phosphate dehydrogenase NAD-dependent N-terminal" evidence="18">
    <location>
        <begin position="2"/>
        <end position="158"/>
    </location>
</feature>
<comment type="similarity">
    <text evidence="1 13 17">Belongs to the NAD-dependent glycerol-3-phosphate dehydrogenase family.</text>
</comment>
<dbReference type="PROSITE" id="PS00957">
    <property type="entry name" value="NAD_G3PDH"/>
    <property type="match status" value="1"/>
</dbReference>
<accession>E4LAL8</accession>
<dbReference type="InterPro" id="IPR006109">
    <property type="entry name" value="G3P_DH_NAD-dep_C"/>
</dbReference>
<dbReference type="FunFam" id="1.10.1040.10:FF:000001">
    <property type="entry name" value="Glycerol-3-phosphate dehydrogenase [NAD(P)+]"/>
    <property type="match status" value="1"/>
</dbReference>
<dbReference type="InterPro" id="IPR013328">
    <property type="entry name" value="6PGD_dom2"/>
</dbReference>
<keyword evidence="5 13" id="KW-0520">NAD</keyword>
<feature type="binding site" evidence="16">
    <location>
        <position position="139"/>
    </location>
    <ligand>
        <name>NAD(+)</name>
        <dbReference type="ChEBI" id="CHEBI:57540"/>
    </ligand>
</feature>
<evidence type="ECO:0000256" key="9">
    <source>
        <dbReference type="ARBA" id="ARBA00052716"/>
    </source>
</evidence>
<feature type="domain" description="Glycerol-3-phosphate dehydrogenase NAD-dependent C-terminal" evidence="19">
    <location>
        <begin position="179"/>
        <end position="319"/>
    </location>
</feature>
<feature type="binding site" evidence="13">
    <location>
        <position position="254"/>
    </location>
    <ligand>
        <name>sn-glycerol 3-phosphate</name>
        <dbReference type="ChEBI" id="CHEBI:57597"/>
    </ligand>
</feature>
<evidence type="ECO:0000313" key="21">
    <source>
        <dbReference type="Proteomes" id="UP000004594"/>
    </source>
</evidence>
<dbReference type="NCBIfam" id="NF000942">
    <property type="entry name" value="PRK00094.1-4"/>
    <property type="match status" value="1"/>
</dbReference>
<feature type="binding site" evidence="13">
    <location>
        <position position="139"/>
    </location>
    <ligand>
        <name>NADPH</name>
        <dbReference type="ChEBI" id="CHEBI:57783"/>
    </ligand>
</feature>
<gene>
    <name evidence="13" type="primary">gpsA</name>
    <name evidence="20" type="ORF">HMPREF9220_0283</name>
</gene>
<comment type="caution">
    <text evidence="20">The sequence shown here is derived from an EMBL/GenBank/DDBJ whole genome shotgun (WGS) entry which is preliminary data.</text>
</comment>
<keyword evidence="7 13" id="KW-0594">Phospholipid biosynthesis</keyword>
<dbReference type="PANTHER" id="PTHR11728">
    <property type="entry name" value="GLYCEROL-3-PHOSPHATE DEHYDROGENASE"/>
    <property type="match status" value="1"/>
</dbReference>
<organism evidence="20 21">
    <name type="scientific">Dialister micraerophilus UPII 345-E</name>
    <dbReference type="NCBI Taxonomy" id="910314"/>
    <lineage>
        <taxon>Bacteria</taxon>
        <taxon>Bacillati</taxon>
        <taxon>Bacillota</taxon>
        <taxon>Negativicutes</taxon>
        <taxon>Veillonellales</taxon>
        <taxon>Veillonellaceae</taxon>
        <taxon>Dialister</taxon>
    </lineage>
</organism>
<dbReference type="PANTHER" id="PTHR11728:SF1">
    <property type="entry name" value="GLYCEROL-3-PHOSPHATE DEHYDROGENASE [NAD(+)] 2, CHLOROPLASTIC"/>
    <property type="match status" value="1"/>
</dbReference>
<dbReference type="FunFam" id="3.40.50.720:FF:000019">
    <property type="entry name" value="Glycerol-3-phosphate dehydrogenase [NAD(P)+]"/>
    <property type="match status" value="1"/>
</dbReference>
<dbReference type="OrthoDB" id="9812273at2"/>
<feature type="binding site" evidence="13">
    <location>
        <position position="105"/>
    </location>
    <ligand>
        <name>NADPH</name>
        <dbReference type="ChEBI" id="CHEBI:57783"/>
    </ligand>
</feature>
<evidence type="ECO:0000259" key="18">
    <source>
        <dbReference type="Pfam" id="PF01210"/>
    </source>
</evidence>
<evidence type="ECO:0000256" key="2">
    <source>
        <dbReference type="ARBA" id="ARBA00022516"/>
    </source>
</evidence>
<comment type="catalytic activity">
    <reaction evidence="13">
        <text>sn-glycerol 3-phosphate + NAD(+) = dihydroxyacetone phosphate + NADH + H(+)</text>
        <dbReference type="Rhea" id="RHEA:11092"/>
        <dbReference type="ChEBI" id="CHEBI:15378"/>
        <dbReference type="ChEBI" id="CHEBI:57540"/>
        <dbReference type="ChEBI" id="CHEBI:57597"/>
        <dbReference type="ChEBI" id="CHEBI:57642"/>
        <dbReference type="ChEBI" id="CHEBI:57945"/>
        <dbReference type="EC" id="1.1.1.94"/>
    </reaction>
</comment>
<dbReference type="Proteomes" id="UP000004594">
    <property type="component" value="Unassembled WGS sequence"/>
</dbReference>
<keyword evidence="2 13" id="KW-0444">Lipid biosynthesis</keyword>
<dbReference type="GO" id="GO:0046167">
    <property type="term" value="P:glycerol-3-phosphate biosynthetic process"/>
    <property type="evidence" value="ECO:0007669"/>
    <property type="project" value="UniProtKB-UniRule"/>
</dbReference>
<dbReference type="PRINTS" id="PR00077">
    <property type="entry name" value="GPDHDRGNASE"/>
</dbReference>
<evidence type="ECO:0000256" key="6">
    <source>
        <dbReference type="ARBA" id="ARBA00023098"/>
    </source>
</evidence>
<evidence type="ECO:0000256" key="4">
    <source>
        <dbReference type="ARBA" id="ARBA00023002"/>
    </source>
</evidence>
<feature type="binding site" evidence="13">
    <location>
        <position position="280"/>
    </location>
    <ligand>
        <name>NADPH</name>
        <dbReference type="ChEBI" id="CHEBI:57783"/>
    </ligand>
</feature>
<dbReference type="HAMAP" id="MF_00394">
    <property type="entry name" value="NAD_Glyc3P_dehydrog"/>
    <property type="match status" value="1"/>
</dbReference>
<keyword evidence="3 13" id="KW-0521">NADP</keyword>
<reference evidence="20 21" key="1">
    <citation type="submission" date="2010-11" db="EMBL/GenBank/DDBJ databases">
        <authorList>
            <person name="Durkin A.S."/>
            <person name="Madupu R."/>
            <person name="Torralba M."/>
            <person name="Gillis M."/>
            <person name="Methe B."/>
            <person name="Sutton G."/>
            <person name="Nelson K.E."/>
        </authorList>
    </citation>
    <scope>NUCLEOTIDE SEQUENCE [LARGE SCALE GENOMIC DNA]</scope>
    <source>
        <strain evidence="20 21">UPII 345-E</strain>
    </source>
</reference>
<evidence type="ECO:0000259" key="19">
    <source>
        <dbReference type="Pfam" id="PF07479"/>
    </source>
</evidence>
<comment type="caution">
    <text evidence="13">Lacks conserved residue(s) required for the propagation of feature annotation.</text>
</comment>
<comment type="pathway">
    <text evidence="13">Membrane lipid metabolism; glycerophospholipid metabolism.</text>
</comment>
<dbReference type="InterPro" id="IPR008927">
    <property type="entry name" value="6-PGluconate_DH-like_C_sf"/>
</dbReference>
<dbReference type="eggNOG" id="COG0240">
    <property type="taxonomic scope" value="Bacteria"/>
</dbReference>
<evidence type="ECO:0000256" key="12">
    <source>
        <dbReference type="ARBA" id="ARBA00080511"/>
    </source>
</evidence>
<dbReference type="GO" id="GO:0046168">
    <property type="term" value="P:glycerol-3-phosphate catabolic process"/>
    <property type="evidence" value="ECO:0007669"/>
    <property type="project" value="InterPro"/>
</dbReference>
<dbReference type="NCBIfam" id="NF000940">
    <property type="entry name" value="PRK00094.1-2"/>
    <property type="match status" value="1"/>
</dbReference>
<dbReference type="GO" id="GO:0051287">
    <property type="term" value="F:NAD binding"/>
    <property type="evidence" value="ECO:0007669"/>
    <property type="project" value="InterPro"/>
</dbReference>
<comment type="subcellular location">
    <subcellularLocation>
        <location evidence="13">Cytoplasm</location>
    </subcellularLocation>
</comment>
<evidence type="ECO:0000256" key="1">
    <source>
        <dbReference type="ARBA" id="ARBA00011009"/>
    </source>
</evidence>
<dbReference type="AlphaFoldDB" id="E4LAL8"/>
<feature type="binding site" evidence="15">
    <location>
        <begin position="254"/>
        <end position="255"/>
    </location>
    <ligand>
        <name>substrate</name>
    </ligand>
</feature>
<feature type="binding site" evidence="13">
    <location>
        <position position="105"/>
    </location>
    <ligand>
        <name>sn-glycerol 3-phosphate</name>
        <dbReference type="ChEBI" id="CHEBI:57597"/>
    </ligand>
</feature>
<feature type="binding site" evidence="15">
    <location>
        <position position="105"/>
    </location>
    <ligand>
        <name>substrate</name>
    </ligand>
</feature>
<dbReference type="GO" id="GO:0005829">
    <property type="term" value="C:cytosol"/>
    <property type="evidence" value="ECO:0007669"/>
    <property type="project" value="TreeGrafter"/>
</dbReference>
<dbReference type="Pfam" id="PF01210">
    <property type="entry name" value="NAD_Gly3P_dh_N"/>
    <property type="match status" value="1"/>
</dbReference>
<keyword evidence="6 13" id="KW-0443">Lipid metabolism</keyword>
<dbReference type="SUPFAM" id="SSF48179">
    <property type="entry name" value="6-phosphogluconate dehydrogenase C-terminal domain-like"/>
    <property type="match status" value="1"/>
</dbReference>
<evidence type="ECO:0000256" key="8">
    <source>
        <dbReference type="ARBA" id="ARBA00023264"/>
    </source>
</evidence>
<evidence type="ECO:0000256" key="15">
    <source>
        <dbReference type="PIRSR" id="PIRSR000114-2"/>
    </source>
</evidence>
<evidence type="ECO:0000256" key="11">
    <source>
        <dbReference type="ARBA" id="ARBA00069372"/>
    </source>
</evidence>
<keyword evidence="13" id="KW-0963">Cytoplasm</keyword>
<dbReference type="GO" id="GO:0008654">
    <property type="term" value="P:phospholipid biosynthetic process"/>
    <property type="evidence" value="ECO:0007669"/>
    <property type="project" value="UniProtKB-KW"/>
</dbReference>
<feature type="active site" description="Proton acceptor" evidence="13 14">
    <location>
        <position position="190"/>
    </location>
</feature>
<dbReference type="Pfam" id="PF07479">
    <property type="entry name" value="NAD_Gly3P_dh_C"/>
    <property type="match status" value="1"/>
</dbReference>
<comment type="function">
    <text evidence="13">Catalyzes the reduction of the glycolytic intermediate dihydroxyacetone phosphate (DHAP) to sn-glycerol 3-phosphate (G3P), the key precursor for phospholipid synthesis.</text>
</comment>
<feature type="binding site" evidence="13">
    <location>
        <position position="48"/>
    </location>
    <ligand>
        <name>NADPH</name>
        <dbReference type="ChEBI" id="CHEBI:57783"/>
    </ligand>
</feature>
<feature type="binding site" evidence="13">
    <location>
        <position position="11"/>
    </location>
    <ligand>
        <name>NADPH</name>
        <dbReference type="ChEBI" id="CHEBI:57783"/>
    </ligand>
</feature>
<evidence type="ECO:0000256" key="7">
    <source>
        <dbReference type="ARBA" id="ARBA00023209"/>
    </source>
</evidence>
<dbReference type="InterPro" id="IPR036291">
    <property type="entry name" value="NAD(P)-bd_dom_sf"/>
</dbReference>
<dbReference type="UniPathway" id="UPA00940"/>
<dbReference type="RefSeq" id="WP_007555245.1">
    <property type="nucleotide sequence ID" value="NZ_AENT01000030.1"/>
</dbReference>
<evidence type="ECO:0000256" key="3">
    <source>
        <dbReference type="ARBA" id="ARBA00022857"/>
    </source>
</evidence>
<dbReference type="SUPFAM" id="SSF51735">
    <property type="entry name" value="NAD(P)-binding Rossmann-fold domains"/>
    <property type="match status" value="1"/>
</dbReference>
<keyword evidence="4 13" id="KW-0560">Oxidoreductase</keyword>
<dbReference type="Gene3D" id="1.10.1040.10">
    <property type="entry name" value="N-(1-d-carboxylethyl)-l-norvaline Dehydrogenase, domain 2"/>
    <property type="match status" value="1"/>
</dbReference>
<feature type="binding site" evidence="13">
    <location>
        <position position="278"/>
    </location>
    <ligand>
        <name>NADPH</name>
        <dbReference type="ChEBI" id="CHEBI:57783"/>
    </ligand>
</feature>
<dbReference type="GO" id="GO:0005975">
    <property type="term" value="P:carbohydrate metabolic process"/>
    <property type="evidence" value="ECO:0007669"/>
    <property type="project" value="InterPro"/>
</dbReference>
<keyword evidence="8 13" id="KW-1208">Phospholipid metabolism</keyword>
<keyword evidence="13" id="KW-0547">Nucleotide-binding</keyword>
<dbReference type="GO" id="GO:0141153">
    <property type="term" value="F:glycerol-3-phosphate dehydrogenase (NADP+) activity"/>
    <property type="evidence" value="ECO:0007669"/>
    <property type="project" value="RHEA"/>
</dbReference>
<feature type="binding site" evidence="13">
    <location>
        <position position="255"/>
    </location>
    <ligand>
        <name>sn-glycerol 3-phosphate</name>
        <dbReference type="ChEBI" id="CHEBI:57597"/>
    </ligand>
</feature>
<evidence type="ECO:0000256" key="13">
    <source>
        <dbReference type="HAMAP-Rule" id="MF_00394"/>
    </source>
</evidence>
<evidence type="ECO:0000256" key="5">
    <source>
        <dbReference type="ARBA" id="ARBA00023027"/>
    </source>
</evidence>
<evidence type="ECO:0000256" key="14">
    <source>
        <dbReference type="PIRSR" id="PIRSR000114-1"/>
    </source>
</evidence>
<dbReference type="GO" id="GO:0141152">
    <property type="term" value="F:glycerol-3-phosphate dehydrogenase (NAD+) activity"/>
    <property type="evidence" value="ECO:0007669"/>
    <property type="project" value="RHEA"/>
</dbReference>
<name>E4LAL8_9FIRM</name>
<dbReference type="GO" id="GO:0006650">
    <property type="term" value="P:glycerophospholipid metabolic process"/>
    <property type="evidence" value="ECO:0007669"/>
    <property type="project" value="UniProtKB-UniRule"/>
</dbReference>
<feature type="binding site" evidence="13">
    <location>
        <position position="243"/>
    </location>
    <ligand>
        <name>sn-glycerol 3-phosphate</name>
        <dbReference type="ChEBI" id="CHEBI:57597"/>
    </ligand>
</feature>
<evidence type="ECO:0000313" key="20">
    <source>
        <dbReference type="EMBL" id="EFR42195.1"/>
    </source>
</evidence>
<evidence type="ECO:0000256" key="16">
    <source>
        <dbReference type="PIRSR" id="PIRSR000114-3"/>
    </source>
</evidence>
<feature type="binding site" evidence="13">
    <location>
        <position position="254"/>
    </location>
    <ligand>
        <name>NADPH</name>
        <dbReference type="ChEBI" id="CHEBI:57783"/>
    </ligand>
</feature>